<protein>
    <submittedName>
        <fullName evidence="2">Uncharacterized protein</fullName>
    </submittedName>
</protein>
<evidence type="ECO:0000256" key="1">
    <source>
        <dbReference type="SAM" id="MobiDB-lite"/>
    </source>
</evidence>
<evidence type="ECO:0000313" key="2">
    <source>
        <dbReference type="EMBL" id="MRD45713.1"/>
    </source>
</evidence>
<dbReference type="AlphaFoldDB" id="A0A844AY68"/>
<dbReference type="EMBL" id="WJBU01000001">
    <property type="protein sequence ID" value="MRD45713.1"/>
    <property type="molecule type" value="Genomic_DNA"/>
</dbReference>
<feature type="compositionally biased region" description="Low complexity" evidence="1">
    <location>
        <begin position="449"/>
        <end position="458"/>
    </location>
</feature>
<comment type="caution">
    <text evidence="2">The sequence shown here is derived from an EMBL/GenBank/DDBJ whole genome shotgun (WGS) entry which is preliminary data.</text>
</comment>
<evidence type="ECO:0000313" key="3">
    <source>
        <dbReference type="Proteomes" id="UP000487350"/>
    </source>
</evidence>
<name>A0A844AY68_9BURK</name>
<sequence length="574" mass="63567">MPTAEQRLDREATVHLRNVLLSELAVCVPPAQRQGFAMQVASSVDSLIALLALDRARDARTQGLVPERAMTVDEFARLFCRINLLRGKPVDQICATLKAHYDKRMLEFPPEVPLLPSARDTLGEYLRSKVPNGKARQRVVESWIASWENDPHGRHVGQIAAVHEERVRAMQTVNLTDNTIYGLMFASGYPVATGTKTPLNVAAFDDASALRALQSLQSGDWLDEHALACLFASIRTRPAISAAAADCAYALLRKYTTNSEIDHTVGVWQAATAIVLNLPPQVLKRMVFAPRVVELLRHEARMLLGNAHFRAMPKKDRPKVNFRQYARGQGLLDELAQAALTTPDGHRLAQSLAASLQILEHNAQRLMTLLEQEHELPSQDEGRLLIDVLDAHVKVPFPGQVTLRFVEEPLLALTVEGEFPELDDAPHAGNDSPALPAAGADTQPRLQPAAQSAAGRAAHVTVHLPPGDDTAGSESKRPAAAPVRPNKQAGSRADQPGMHWHRREHRQLDKHQVKDRKLRHKLVNAGLLNPYATWTPEVRAALLDEMRNERVRRNHLTETVVGNRLVARDLLRAR</sequence>
<reference evidence="2 3" key="1">
    <citation type="submission" date="2019-11" db="EMBL/GenBank/DDBJ databases">
        <title>Caenimonas koreensis gen. nov., sp. nov., isolated from activated sludge.</title>
        <authorList>
            <person name="Seung H.R."/>
        </authorList>
    </citation>
    <scope>NUCLEOTIDE SEQUENCE [LARGE SCALE GENOMIC DNA]</scope>
    <source>
        <strain evidence="2 3">EMB320</strain>
    </source>
</reference>
<dbReference type="Proteomes" id="UP000487350">
    <property type="component" value="Unassembled WGS sequence"/>
</dbReference>
<organism evidence="2 3">
    <name type="scientific">Caenimonas koreensis DSM 17982</name>
    <dbReference type="NCBI Taxonomy" id="1121255"/>
    <lineage>
        <taxon>Bacteria</taxon>
        <taxon>Pseudomonadati</taxon>
        <taxon>Pseudomonadota</taxon>
        <taxon>Betaproteobacteria</taxon>
        <taxon>Burkholderiales</taxon>
        <taxon>Comamonadaceae</taxon>
        <taxon>Caenimonas</taxon>
    </lineage>
</organism>
<accession>A0A844AY68</accession>
<proteinExistence type="predicted"/>
<keyword evidence="3" id="KW-1185">Reference proteome</keyword>
<dbReference type="RefSeq" id="WP_153583067.1">
    <property type="nucleotide sequence ID" value="NZ_WJBU01000001.1"/>
</dbReference>
<gene>
    <name evidence="2" type="ORF">GHT07_00355</name>
</gene>
<feature type="region of interest" description="Disordered" evidence="1">
    <location>
        <begin position="421"/>
        <end position="512"/>
    </location>
</feature>